<dbReference type="InterPro" id="IPR055261">
    <property type="entry name" value="PI_transfer_N"/>
</dbReference>
<dbReference type="SUPFAM" id="SSF55961">
    <property type="entry name" value="Bet v1-like"/>
    <property type="match status" value="1"/>
</dbReference>
<dbReference type="Proteomes" id="UP000549394">
    <property type="component" value="Unassembled WGS sequence"/>
</dbReference>
<organism evidence="3 4">
    <name type="scientific">Dimorphilus gyrociliatus</name>
    <dbReference type="NCBI Taxonomy" id="2664684"/>
    <lineage>
        <taxon>Eukaryota</taxon>
        <taxon>Metazoa</taxon>
        <taxon>Spiralia</taxon>
        <taxon>Lophotrochozoa</taxon>
        <taxon>Annelida</taxon>
        <taxon>Polychaeta</taxon>
        <taxon>Polychaeta incertae sedis</taxon>
        <taxon>Dinophilidae</taxon>
        <taxon>Dimorphilus</taxon>
    </lineage>
</organism>
<dbReference type="Gene3D" id="3.30.530.20">
    <property type="match status" value="2"/>
</dbReference>
<gene>
    <name evidence="3" type="ORF">DGYR_LOCUS13022</name>
</gene>
<dbReference type="InterPro" id="IPR023393">
    <property type="entry name" value="START-like_dom_sf"/>
</dbReference>
<dbReference type="AlphaFoldDB" id="A0A7I8WBY7"/>
<dbReference type="OrthoDB" id="10053061at2759"/>
<reference evidence="3 4" key="1">
    <citation type="submission" date="2020-08" db="EMBL/GenBank/DDBJ databases">
        <authorList>
            <person name="Hejnol A."/>
        </authorList>
    </citation>
    <scope>NUCLEOTIDE SEQUENCE [LARGE SCALE GENOMIC DNA]</scope>
</reference>
<sequence>MLLKEYRICMPLSVKEYRIGQLYMIAKHSLEQSEKGQGVEVIANKPCHDPKHGDGQYTEKRIHLSKFSIAIETAYEDNPGTTENCINLEDDDLAKREIVHIDIVHDQYPDKHYKKEEDPKNFQSKKTNRGPISEKNWRETHQPIMCSYKVVKVFFEVWGFQTRVEQYVHSCIQEILLVGHRQAYAWIDEWVGMTMEDLRKYEKDMHDCTNRKVLEDTEIAPNEGAAL</sequence>
<dbReference type="GO" id="GO:0008526">
    <property type="term" value="F:phosphatidylinositol transfer activity"/>
    <property type="evidence" value="ECO:0007669"/>
    <property type="project" value="TreeGrafter"/>
</dbReference>
<dbReference type="InterPro" id="IPR001666">
    <property type="entry name" value="PI_transfer"/>
</dbReference>
<dbReference type="EMBL" id="CAJFCJ010000028">
    <property type="protein sequence ID" value="CAD5125676.1"/>
    <property type="molecule type" value="Genomic_DNA"/>
</dbReference>
<comment type="caution">
    <text evidence="3">The sequence shown here is derived from an EMBL/GenBank/DDBJ whole genome shotgun (WGS) entry which is preliminary data.</text>
</comment>
<feature type="region of interest" description="Disordered" evidence="1">
    <location>
        <begin position="114"/>
        <end position="134"/>
    </location>
</feature>
<feature type="domain" description="Phosphatidylinositol transfer protein N-terminal" evidence="2">
    <location>
        <begin position="65"/>
        <end position="206"/>
    </location>
</feature>
<dbReference type="GO" id="GO:0035091">
    <property type="term" value="F:phosphatidylinositol binding"/>
    <property type="evidence" value="ECO:0007669"/>
    <property type="project" value="TreeGrafter"/>
</dbReference>
<accession>A0A7I8WBY7</accession>
<protein>
    <submittedName>
        <fullName evidence="3">DgyrCDS13878</fullName>
    </submittedName>
</protein>
<evidence type="ECO:0000313" key="4">
    <source>
        <dbReference type="Proteomes" id="UP000549394"/>
    </source>
</evidence>
<dbReference type="PANTHER" id="PTHR10658:SF54">
    <property type="entry name" value="CYTOPLASMIC PHOSPHATIDYLINOSITOL TRANSFER PROTEIN 1"/>
    <property type="match status" value="1"/>
</dbReference>
<evidence type="ECO:0000259" key="2">
    <source>
        <dbReference type="Pfam" id="PF02121"/>
    </source>
</evidence>
<name>A0A7I8WBY7_9ANNE</name>
<keyword evidence="4" id="KW-1185">Reference proteome</keyword>
<dbReference type="GO" id="GO:0005737">
    <property type="term" value="C:cytoplasm"/>
    <property type="evidence" value="ECO:0007669"/>
    <property type="project" value="TreeGrafter"/>
</dbReference>
<dbReference type="Pfam" id="PF02121">
    <property type="entry name" value="IP_trans"/>
    <property type="match status" value="1"/>
</dbReference>
<evidence type="ECO:0000256" key="1">
    <source>
        <dbReference type="SAM" id="MobiDB-lite"/>
    </source>
</evidence>
<evidence type="ECO:0000313" key="3">
    <source>
        <dbReference type="EMBL" id="CAD5125676.1"/>
    </source>
</evidence>
<proteinExistence type="predicted"/>
<dbReference type="PANTHER" id="PTHR10658">
    <property type="entry name" value="PHOSPHATIDYLINOSITOL TRANSFER PROTEIN"/>
    <property type="match status" value="1"/>
</dbReference>